<dbReference type="InterPro" id="IPR036677">
    <property type="entry name" value="EutN_CcmL_sf"/>
</dbReference>
<name>A0A926US56_9CYAN</name>
<comment type="domain">
    <text evidence="7">The tight homopentamer forms a pore with an opening of 4-5 Angstroms in diameter which opens into a wider tunnel at the base of the truncated pyramid. The pore is positively charged.</text>
</comment>
<evidence type="ECO:0000256" key="4">
    <source>
        <dbReference type="ARBA" id="ARBA00023587"/>
    </source>
</evidence>
<evidence type="ECO:0000256" key="5">
    <source>
        <dbReference type="ARBA" id="ARBA00023669"/>
    </source>
</evidence>
<dbReference type="RefSeq" id="WP_190349378.1">
    <property type="nucleotide sequence ID" value="NZ_JACJPY010000005.1"/>
</dbReference>
<protein>
    <recommendedName>
        <fullName evidence="7">Carboxysome shell vertex protein CcmL</fullName>
    </recommendedName>
    <alternativeName>
        <fullName evidence="7">Carbon dioxide concentrating mechanism protein CcmL</fullName>
    </alternativeName>
</protein>
<keyword evidence="1 7" id="KW-0602">Photosynthesis</keyword>
<organism evidence="8 9">
    <name type="scientific">Pseudanabaena cinerea FACHB-1277</name>
    <dbReference type="NCBI Taxonomy" id="2949581"/>
    <lineage>
        <taxon>Bacteria</taxon>
        <taxon>Bacillati</taxon>
        <taxon>Cyanobacteriota</taxon>
        <taxon>Cyanophyceae</taxon>
        <taxon>Pseudanabaenales</taxon>
        <taxon>Pseudanabaenaceae</taxon>
        <taxon>Pseudanabaena</taxon>
        <taxon>Pseudanabaena cinerea</taxon>
    </lineage>
</organism>
<evidence type="ECO:0000256" key="6">
    <source>
        <dbReference type="ARBA" id="ARBA00024446"/>
    </source>
</evidence>
<dbReference type="PANTHER" id="PTHR36539">
    <property type="entry name" value="ETHANOLAMINE UTILIZATION PROTEIN EUTN"/>
    <property type="match status" value="1"/>
</dbReference>
<dbReference type="InterPro" id="IPR046387">
    <property type="entry name" value="CcmL"/>
</dbReference>
<keyword evidence="9" id="KW-1185">Reference proteome</keyword>
<evidence type="ECO:0000256" key="7">
    <source>
        <dbReference type="HAMAP-Rule" id="MF_00858"/>
    </source>
</evidence>
<comment type="subunit">
    <text evidence="7">Homopentamer. Interacts with full-length CcmM.</text>
</comment>
<evidence type="ECO:0000256" key="2">
    <source>
        <dbReference type="ARBA" id="ARBA00023300"/>
    </source>
</evidence>
<dbReference type="Pfam" id="PF03319">
    <property type="entry name" value="EutN_CcmL"/>
    <property type="match status" value="1"/>
</dbReference>
<dbReference type="CDD" id="cd01614">
    <property type="entry name" value="EutN_CcmL"/>
    <property type="match status" value="1"/>
</dbReference>
<dbReference type="HAMAP" id="MF_00858">
    <property type="entry name" value="CcmL"/>
    <property type="match status" value="1"/>
</dbReference>
<evidence type="ECO:0000256" key="1">
    <source>
        <dbReference type="ARBA" id="ARBA00022531"/>
    </source>
</evidence>
<dbReference type="EMBL" id="JACJPY010000005">
    <property type="protein sequence ID" value="MBD2149035.1"/>
    <property type="molecule type" value="Genomic_DNA"/>
</dbReference>
<comment type="caution">
    <text evidence="8">The sequence shown here is derived from an EMBL/GenBank/DDBJ whole genome shotgun (WGS) entry which is preliminary data.</text>
</comment>
<sequence length="102" mass="11229">MQIAVVCGTVVSTYKESNLSGIKFLLLQRVDLQGELIPEYEVAADNVGAGIGEWVLFSRGSAARQVRDSLERPVDAAVIAIIDTVSLSDRLLYSKKYNERIQ</sequence>
<dbReference type="InterPro" id="IPR004992">
    <property type="entry name" value="EutN_CcmL"/>
</dbReference>
<proteinExistence type="inferred from homology"/>
<dbReference type="Gene3D" id="2.40.50.220">
    <property type="entry name" value="EutN/Ccml"/>
    <property type="match status" value="1"/>
</dbReference>
<dbReference type="Proteomes" id="UP000631421">
    <property type="component" value="Unassembled WGS sequence"/>
</dbReference>
<dbReference type="SUPFAM" id="SSF159133">
    <property type="entry name" value="EutN/CcmL-like"/>
    <property type="match status" value="1"/>
</dbReference>
<comment type="function">
    <text evidence="3 7">Probably forms vertices in the carboxysome, a polyhedral inclusion where RuBisCO (ribulose bisphosphate carboxylase, rbcL-rbcS) is sequestered. Has been modeled to induce curvature upon insertion into an otherwise flat hexagonal molecular layer of CcmK subunits.</text>
</comment>
<dbReference type="PROSITE" id="PS51932">
    <property type="entry name" value="BMV"/>
    <property type="match status" value="1"/>
</dbReference>
<gene>
    <name evidence="7" type="primary">ccmL</name>
    <name evidence="8" type="ORF">H6F44_02675</name>
</gene>
<dbReference type="GO" id="GO:0015977">
    <property type="term" value="P:carbon fixation"/>
    <property type="evidence" value="ECO:0007669"/>
    <property type="project" value="UniProtKB-UniRule"/>
</dbReference>
<reference evidence="8" key="2">
    <citation type="submission" date="2020-08" db="EMBL/GenBank/DDBJ databases">
        <authorList>
            <person name="Chen M."/>
            <person name="Teng W."/>
            <person name="Zhao L."/>
            <person name="Hu C."/>
            <person name="Zhou Y."/>
            <person name="Han B."/>
            <person name="Song L."/>
            <person name="Shu W."/>
        </authorList>
    </citation>
    <scope>NUCLEOTIDE SEQUENCE</scope>
    <source>
        <strain evidence="8">FACHB-1277</strain>
    </source>
</reference>
<dbReference type="GO" id="GO:0043886">
    <property type="term" value="F:structural constituent of carboxysome shell"/>
    <property type="evidence" value="ECO:0007669"/>
    <property type="project" value="UniProtKB-UniRule"/>
</dbReference>
<comment type="similarity">
    <text evidence="7">Belongs to the CcmL/EutN family. CcmL subfamily.</text>
</comment>
<evidence type="ECO:0000313" key="9">
    <source>
        <dbReference type="Proteomes" id="UP000631421"/>
    </source>
</evidence>
<dbReference type="PANTHER" id="PTHR36539:SF1">
    <property type="entry name" value="BACTERIAL MICROCOMPARTMENT SHELL VERTEX PROTEIN EUTN"/>
    <property type="match status" value="1"/>
</dbReference>
<dbReference type="AlphaFoldDB" id="A0A926US56"/>
<comment type="subcellular location">
    <subcellularLocation>
        <location evidence="4 7">Carboxysome</location>
    </subcellularLocation>
</comment>
<reference evidence="8" key="1">
    <citation type="journal article" date="2015" name="ISME J.">
        <title>Draft Genome Sequence of Streptomyces incarnatus NRRL8089, which Produces the Nucleoside Antibiotic Sinefungin.</title>
        <authorList>
            <person name="Oshima K."/>
            <person name="Hattori M."/>
            <person name="Shimizu H."/>
            <person name="Fukuda K."/>
            <person name="Nemoto M."/>
            <person name="Inagaki K."/>
            <person name="Tamura T."/>
        </authorList>
    </citation>
    <scope>NUCLEOTIDE SEQUENCE</scope>
    <source>
        <strain evidence="8">FACHB-1277</strain>
    </source>
</reference>
<accession>A0A926US56</accession>
<keyword evidence="2 7" id="KW-0120">Carbon dioxide fixation</keyword>
<keyword evidence="6" id="KW-1283">Bacterial microcompartment</keyword>
<dbReference type="GO" id="GO:0015979">
    <property type="term" value="P:photosynthesis"/>
    <property type="evidence" value="ECO:0007669"/>
    <property type="project" value="UniProtKB-KW"/>
</dbReference>
<keyword evidence="5 7" id="KW-1282">Carboxysome</keyword>
<evidence type="ECO:0000256" key="3">
    <source>
        <dbReference type="ARBA" id="ARBA00023569"/>
    </source>
</evidence>
<evidence type="ECO:0000313" key="8">
    <source>
        <dbReference type="EMBL" id="MBD2149035.1"/>
    </source>
</evidence>
<dbReference type="GO" id="GO:0031470">
    <property type="term" value="C:carboxysome"/>
    <property type="evidence" value="ECO:0007669"/>
    <property type="project" value="UniProtKB-SubCell"/>
</dbReference>